<comment type="caution">
    <text evidence="1">The sequence shown here is derived from an EMBL/GenBank/DDBJ whole genome shotgun (WGS) entry which is preliminary data.</text>
</comment>
<accession>A0ABU9QJE6</accession>
<evidence type="ECO:0008006" key="3">
    <source>
        <dbReference type="Google" id="ProtNLM"/>
    </source>
</evidence>
<keyword evidence="2" id="KW-1185">Reference proteome</keyword>
<protein>
    <recommendedName>
        <fullName evidence="3">Pilin accessory protein (PilO)</fullName>
    </recommendedName>
</protein>
<reference evidence="1 2" key="1">
    <citation type="submission" date="2024-01" db="EMBL/GenBank/DDBJ databases">
        <title>The diversity of rhizobia nodulating Mimosa spp. in eleven states of Brazil covering several biomes is determined by host plant, location, and edaphic factors.</title>
        <authorList>
            <person name="Rouws L."/>
            <person name="Barauna A."/>
            <person name="Beukes C."/>
            <person name="De Faria S.M."/>
            <person name="Gross E."/>
            <person name="Dos Reis Junior F.B."/>
            <person name="Simon M."/>
            <person name="Maluk M."/>
            <person name="Odee D.W."/>
            <person name="Kenicer G."/>
            <person name="Young J.P.W."/>
            <person name="Reis V.M."/>
            <person name="Zilli J."/>
            <person name="James E.K."/>
        </authorList>
    </citation>
    <scope>NUCLEOTIDE SEQUENCE [LARGE SCALE GENOMIC DNA]</scope>
    <source>
        <strain evidence="1 2">JPY77</strain>
    </source>
</reference>
<dbReference type="EMBL" id="JAZHGC010000026">
    <property type="protein sequence ID" value="MEM5289541.1"/>
    <property type="molecule type" value="Genomic_DNA"/>
</dbReference>
<dbReference type="Proteomes" id="UP001494588">
    <property type="component" value="Unassembled WGS sequence"/>
</dbReference>
<proteinExistence type="predicted"/>
<organism evidence="1 2">
    <name type="scientific">Paraburkholderia sabiae</name>
    <dbReference type="NCBI Taxonomy" id="273251"/>
    <lineage>
        <taxon>Bacteria</taxon>
        <taxon>Pseudomonadati</taxon>
        <taxon>Pseudomonadota</taxon>
        <taxon>Betaproteobacteria</taxon>
        <taxon>Burkholderiales</taxon>
        <taxon>Burkholderiaceae</taxon>
        <taxon>Paraburkholderia</taxon>
    </lineage>
</organism>
<evidence type="ECO:0000313" key="2">
    <source>
        <dbReference type="Proteomes" id="UP001494588"/>
    </source>
</evidence>
<name>A0ABU9QJE6_9BURK</name>
<evidence type="ECO:0000313" key="1">
    <source>
        <dbReference type="EMBL" id="MEM5289541.1"/>
    </source>
</evidence>
<sequence length="425" mass="46393">MHFENIPTGKKARLVFGLEWRAYATKGGAGERRRYAKELDATHFVEIKGKEETVAGFCAPEAADRKGVKLYSAAARVADLERVRTKPAVLVLIQDAQRVHAILVVRGAVRTDETIPLNALGARRNALEDECERDRVELVTIGYGADLVDLDEPFAAAELLRSKSVGLIKKLPVKLPKAVPLAIIAVALIYGGSEAISYISPPPPAAPPPTYMQEYQSAVARMFAGSVPLASQLAPALLDTFGRQETNVDGWQFEKATCGVAGSCAITFKREGGTFKEFDARASAEMRPVVFDADGLHLTIKGPAVPQMQRVSLAQARQWPTAQMLIKQLQTDPQRLSTKPDLLTSHGYVVTLRPPQRLLARQPNAGDVAGPIVLVGEWTIDGYMWQSRLLGNLPENMSLDALELELKEDGTGVHFTAKGKYYVLQ</sequence>
<gene>
    <name evidence="1" type="ORF">V4C55_27845</name>
</gene>
<dbReference type="RefSeq" id="WP_201657575.1">
    <property type="nucleotide sequence ID" value="NZ_CAJHCS010000028.1"/>
</dbReference>